<dbReference type="PANTHER" id="PTHR23077">
    <property type="entry name" value="AAA-FAMILY ATPASE"/>
    <property type="match status" value="1"/>
</dbReference>
<dbReference type="InterPro" id="IPR003959">
    <property type="entry name" value="ATPase_AAA_core"/>
</dbReference>
<dbReference type="RefSeq" id="XP_018025778.1">
    <property type="nucleotide sequence ID" value="XM_018170289.2"/>
</dbReference>
<evidence type="ECO:0000259" key="1">
    <source>
        <dbReference type="SMART" id="SM00382"/>
    </source>
</evidence>
<dbReference type="OrthoDB" id="27435at2759"/>
<proteinExistence type="predicted"/>
<dbReference type="KEGG" id="hazt:108681270"/>
<evidence type="ECO:0000313" key="3">
    <source>
        <dbReference type="RefSeq" id="XP_018025778.1"/>
    </source>
</evidence>
<dbReference type="InterPro" id="IPR050168">
    <property type="entry name" value="AAA_ATPase_domain"/>
</dbReference>
<dbReference type="GO" id="GO:0005524">
    <property type="term" value="F:ATP binding"/>
    <property type="evidence" value="ECO:0007669"/>
    <property type="project" value="UniProtKB-KW"/>
</dbReference>
<dbReference type="Gene3D" id="1.10.8.60">
    <property type="match status" value="1"/>
</dbReference>
<dbReference type="Pfam" id="PF00004">
    <property type="entry name" value="AAA"/>
    <property type="match status" value="2"/>
</dbReference>
<reference evidence="3" key="1">
    <citation type="submission" date="2025-08" db="UniProtKB">
        <authorList>
            <consortium name="RefSeq"/>
        </authorList>
    </citation>
    <scope>IDENTIFICATION</scope>
    <source>
        <tissue evidence="3">Whole organism</tissue>
    </source>
</reference>
<feature type="domain" description="AAA+ ATPase" evidence="1">
    <location>
        <begin position="292"/>
        <end position="414"/>
    </location>
</feature>
<evidence type="ECO:0000313" key="2">
    <source>
        <dbReference type="Proteomes" id="UP000694843"/>
    </source>
</evidence>
<dbReference type="InterPro" id="IPR027417">
    <property type="entry name" value="P-loop_NTPase"/>
</dbReference>
<sequence length="922" mass="100754">MSLSQSCLLLAVSGDDAGSAELQQILHVPSQAFKSFNVLTHVHYVRVPLSQKTFCIAKLASAVGVSEIRSKSIPGNFKVFPARCCFSVTGGSEWDGKTTLVAATDIKILKKTSIKSVCVKVLLKSKNDVINMEKNTNLYLKVIENIISSYGIVSHCVIRCHYNTLAQVFGIRKIFICSMKSCNNQSSSCSNFNDSFDCVGVKFNDSSNTRQIELELKQGTSPCGCSESCFRANPERLQRSNGRVTVCSVAQEDQLSNSQTNYSINLHEAIMQQGLTVQDKSLEKLFIAQKTEGLLLLVIGLSGWGKTSLLHRVAMTARTPVVSIDCRTMKPNIDAIFQMKTQLPTERPGLLLLRRLDTLFAASKKPDHIINEIVGAILCYLQQKGVCVVVTAPDIGSLPPDLVALPYIELNVGSSTVPYRRAILRHFLADYNLADYKAGAHEMPADYAPKRSLVDSYPSQEHKLPGSCSLSTRRNSIEPELSYNMIGDDPSGSQQFEVDVDSIYSVTTRDASPKYDIKSGSPVDVITDSVRNLNLNDKDSEQMSSSKSMCSEVVALNPASSKERLTHQIQLAEGSIADQLARITPGYVASDIQDLLSLGQEKLLITGEEAISPADMMSAAVEELRTFRPRVLRSSELLGDRPVAHTLGGLEYLQELLSDILKITVSGADEDLSLLGVKPTRGVLLYGPPGCGKTQLICRLASSKGCAFFAIQPKHILSPYVGESEQKLSHVFQTARQARPAILFFDEIDGIFGDRGSGDGEAGGVRNRLITELLQTMDGALAYSDGSNLMTGLLVCGATNNPDRLDHALLRPGRFDRVVYVPPPDPEQRLHILMAKCQRLELNEPEVLEELAAETDLFTGSDLEGVVQEATTIALLQSSLTSDGNVLITASSLREICRKTKPKLTPEIISRYEAFQSRSTNT</sequence>
<dbReference type="SUPFAM" id="SSF52540">
    <property type="entry name" value="P-loop containing nucleoside triphosphate hydrolases"/>
    <property type="match status" value="2"/>
</dbReference>
<protein>
    <submittedName>
        <fullName evidence="3">Uncharacterized protein LOC108681270 isoform X1</fullName>
    </submittedName>
</protein>
<accession>A0A8B7PHY9</accession>
<gene>
    <name evidence="3" type="primary">LOC108681270</name>
</gene>
<organism evidence="2 3">
    <name type="scientific">Hyalella azteca</name>
    <name type="common">Amphipod</name>
    <dbReference type="NCBI Taxonomy" id="294128"/>
    <lineage>
        <taxon>Eukaryota</taxon>
        <taxon>Metazoa</taxon>
        <taxon>Ecdysozoa</taxon>
        <taxon>Arthropoda</taxon>
        <taxon>Crustacea</taxon>
        <taxon>Multicrustacea</taxon>
        <taxon>Malacostraca</taxon>
        <taxon>Eumalacostraca</taxon>
        <taxon>Peracarida</taxon>
        <taxon>Amphipoda</taxon>
        <taxon>Senticaudata</taxon>
        <taxon>Talitrida</taxon>
        <taxon>Talitroidea</taxon>
        <taxon>Hyalellidae</taxon>
        <taxon>Hyalella</taxon>
    </lineage>
</organism>
<dbReference type="InterPro" id="IPR003593">
    <property type="entry name" value="AAA+_ATPase"/>
</dbReference>
<name>A0A8B7PHY9_HYAAZ</name>
<dbReference type="PANTHER" id="PTHR23077:SF117">
    <property type="entry name" value="AAA+ ATPASE DOMAIN-CONTAINING PROTEIN"/>
    <property type="match status" value="1"/>
</dbReference>
<dbReference type="GeneID" id="108681270"/>
<dbReference type="Gene3D" id="3.40.50.300">
    <property type="entry name" value="P-loop containing nucleotide triphosphate hydrolases"/>
    <property type="match status" value="2"/>
</dbReference>
<keyword evidence="2" id="KW-1185">Reference proteome</keyword>
<dbReference type="SMART" id="SM00382">
    <property type="entry name" value="AAA"/>
    <property type="match status" value="2"/>
</dbReference>
<dbReference type="GO" id="GO:0016887">
    <property type="term" value="F:ATP hydrolysis activity"/>
    <property type="evidence" value="ECO:0007669"/>
    <property type="project" value="InterPro"/>
</dbReference>
<dbReference type="AlphaFoldDB" id="A0A8B7PHY9"/>
<dbReference type="Proteomes" id="UP000694843">
    <property type="component" value="Unplaced"/>
</dbReference>
<feature type="domain" description="AAA+ ATPase" evidence="1">
    <location>
        <begin position="679"/>
        <end position="825"/>
    </location>
</feature>